<dbReference type="EMBL" id="BDRX01000014">
    <property type="protein sequence ID" value="GBF90070.1"/>
    <property type="molecule type" value="Genomic_DNA"/>
</dbReference>
<dbReference type="AlphaFoldDB" id="A0A2V0NWX0"/>
<dbReference type="InParanoid" id="A0A2V0NWX0"/>
<comment type="caution">
    <text evidence="1">The sequence shown here is derived from an EMBL/GenBank/DDBJ whole genome shotgun (WGS) entry which is preliminary data.</text>
</comment>
<proteinExistence type="predicted"/>
<evidence type="ECO:0000313" key="2">
    <source>
        <dbReference type="Proteomes" id="UP000247498"/>
    </source>
</evidence>
<gene>
    <name evidence="1" type="ORF">Rsub_02778</name>
</gene>
<evidence type="ECO:0000313" key="1">
    <source>
        <dbReference type="EMBL" id="GBF90070.1"/>
    </source>
</evidence>
<reference evidence="1 2" key="1">
    <citation type="journal article" date="2018" name="Sci. Rep.">
        <title>Raphidocelis subcapitata (=Pseudokirchneriella subcapitata) provides an insight into genome evolution and environmental adaptations in the Sphaeropleales.</title>
        <authorList>
            <person name="Suzuki S."/>
            <person name="Yamaguchi H."/>
            <person name="Nakajima N."/>
            <person name="Kawachi M."/>
        </authorList>
    </citation>
    <scope>NUCLEOTIDE SEQUENCE [LARGE SCALE GENOMIC DNA]</scope>
    <source>
        <strain evidence="1 2">NIES-35</strain>
    </source>
</reference>
<name>A0A2V0NWX0_9CHLO</name>
<organism evidence="1 2">
    <name type="scientific">Raphidocelis subcapitata</name>
    <dbReference type="NCBI Taxonomy" id="307507"/>
    <lineage>
        <taxon>Eukaryota</taxon>
        <taxon>Viridiplantae</taxon>
        <taxon>Chlorophyta</taxon>
        <taxon>core chlorophytes</taxon>
        <taxon>Chlorophyceae</taxon>
        <taxon>CS clade</taxon>
        <taxon>Sphaeropleales</taxon>
        <taxon>Selenastraceae</taxon>
        <taxon>Raphidocelis</taxon>
    </lineage>
</organism>
<dbReference type="Proteomes" id="UP000247498">
    <property type="component" value="Unassembled WGS sequence"/>
</dbReference>
<protein>
    <submittedName>
        <fullName evidence="1">Uncharacterized protein</fullName>
    </submittedName>
</protein>
<accession>A0A2V0NWX0</accession>
<keyword evidence="2" id="KW-1185">Reference proteome</keyword>
<sequence>MERCARPLNPAATPFVPSSLGGISYTSEDAMESEEFISQEDLDELEAAEDWVATMANIEEAETEFLIDLALDFAPATRIAEVEAEAAHKQ</sequence>